<evidence type="ECO:0000256" key="2">
    <source>
        <dbReference type="ARBA" id="ARBA00048744"/>
    </source>
</evidence>
<reference evidence="4" key="1">
    <citation type="submission" date="2020-11" db="EMBL/GenBank/DDBJ databases">
        <authorList>
            <person name="Huang H.-J."/>
            <person name="Li J.-M."/>
        </authorList>
    </citation>
    <scope>NUCLEOTIDE SEQUENCE</scope>
    <source>
        <strain evidence="4">Q</strain>
    </source>
</reference>
<comment type="catalytic activity">
    <reaction evidence="2 3">
        <text>RNA(n) + a ribonucleoside 5'-triphosphate = RNA(n+1) + diphosphate</text>
        <dbReference type="Rhea" id="RHEA:21248"/>
        <dbReference type="Rhea" id="RHEA-COMP:14527"/>
        <dbReference type="Rhea" id="RHEA-COMP:17342"/>
        <dbReference type="ChEBI" id="CHEBI:33019"/>
        <dbReference type="ChEBI" id="CHEBI:61557"/>
        <dbReference type="ChEBI" id="CHEBI:140395"/>
        <dbReference type="EC" id="2.7.7.48"/>
    </reaction>
</comment>
<organism evidence="4 5">
    <name type="scientific">Bemisia tabaci toti-like virus 2</name>
    <dbReference type="NCBI Taxonomy" id="2838154"/>
    <lineage>
        <taxon>Viruses</taxon>
        <taxon>Riboviria</taxon>
        <taxon>Orthornavirae</taxon>
        <taxon>Duplornaviricota</taxon>
        <taxon>Chrymotiviricetes</taxon>
        <taxon>Ghabrivirales</taxon>
        <taxon>Alphatotivirineae</taxon>
        <taxon>Spiciviridae</taxon>
        <taxon>Spicivirus</taxon>
        <taxon>Spicivirus jyuichi</taxon>
    </lineage>
</organism>
<keyword evidence="3" id="KW-0696">RNA-directed RNA polymerase</keyword>
<keyword evidence="3" id="KW-0808">Transferase</keyword>
<dbReference type="EMBL" id="MW227223">
    <property type="protein sequence ID" value="QVT76734.1"/>
    <property type="molecule type" value="Genomic_RNA"/>
</dbReference>
<dbReference type="Pfam" id="PF02123">
    <property type="entry name" value="RdRP_4"/>
    <property type="match status" value="1"/>
</dbReference>
<dbReference type="EC" id="2.7.7.48" evidence="3"/>
<accession>A0A8E6Y7G9</accession>
<dbReference type="InterPro" id="IPR001795">
    <property type="entry name" value="RNA-dir_pol_luteovirus"/>
</dbReference>
<dbReference type="Proteomes" id="UP001249694">
    <property type="component" value="Segment"/>
</dbReference>
<dbReference type="GO" id="GO:0000166">
    <property type="term" value="F:nucleotide binding"/>
    <property type="evidence" value="ECO:0007669"/>
    <property type="project" value="UniProtKB-KW"/>
</dbReference>
<keyword evidence="3" id="KW-0548">Nucleotidyltransferase</keyword>
<keyword evidence="1 3" id="KW-0547">Nucleotide-binding</keyword>
<dbReference type="GO" id="GO:0003968">
    <property type="term" value="F:RNA-directed RNA polymerase activity"/>
    <property type="evidence" value="ECO:0007669"/>
    <property type="project" value="UniProtKB-KW"/>
</dbReference>
<dbReference type="GO" id="GO:0003723">
    <property type="term" value="F:RNA binding"/>
    <property type="evidence" value="ECO:0007669"/>
    <property type="project" value="InterPro"/>
</dbReference>
<keyword evidence="5" id="KW-1185">Reference proteome</keyword>
<keyword evidence="3" id="KW-0693">Viral RNA replication</keyword>
<evidence type="ECO:0000313" key="5">
    <source>
        <dbReference type="Proteomes" id="UP001249694"/>
    </source>
</evidence>
<sequence>MLAAVPVAIPLSDWDTYHRPSATGLLPAATRMTIQTYANKHLDRQAPPLLLSVTIDTKDGVDISVVACLPCYTGVVGTTGQRWEWLLQHHDLLSRLVSCRLLPRAVLDSFLAYSCPEYKRSNIAQHCILSGVEVRKLVGKLNPTHLQHPTIYAAYQAVAPENQWGDVATALDFVIDCHAAPSHVILYLNYLAAWALALGRTDSQTRDTASYLTIGAPPVTRFFGLVVSALARTQHPLSLMIGGRHINLSLDDICASVLLHVGHHPVVPHMVKACLFLFPAPAQIPGSSSITTCAVVSLNVYKRCARRLVNLPCGTVKAWTSERGGALPSDCHRGYSYMVPQSGLHVPAACPPPFATITIGGEPSASHGVHADVHSYAYFQLANRPNNTLPRLDAKQITRLFPYTSSTDRRHMTTRFGAILSRLASPPPSFLRGNKGSKAVCSRTDLQSLLGAIPIGQNQVAALCALICGAYSKHKSDFVSLYANSGILCTLQPSFKDVCKGVSAHIRKYATNPFSDRPLPPSSVAANAYLEIAIGRSKNVSDWAEEKNHRCHMRHEIQSPKLPSVGMDGRLIYTAHELGSTPKPDKHFYDELRRELETLVGQLINQRHITEPLSHFYNRRSEWITSGSSGGFRSKQLYDLIHPGGVGSKPGSQSGVHSRQGVVLDKRGWAEHTPYSKIQGHLNKATPAEKAVASEKYENGKARAIYGVDPYHYVLNTYVTQGMEEALHKIPGFEKGAQGAAELYYQAKKALSSADPELECTMLDYADFNIQHTLYAQHLMFEVILEKGQAAGACKDWVDAAKWISQAKLNQEVSFPASFSRGVTKVSQGMFSGTRSTDFINTVLSYCYFRIASGRLERSGLKPSHLYHSHQGDDVYISNKNVLWAGCLFYTMSEMGFIFQPMKQMFGPGRGEFLRVLYQNGSAQGYLIRSVVNYLLQQLQGRQPVQGQDWLALAHEATHTMARRGLDLLGARLLWYDIYQYKGFVKDHAQDMAGVRIPLRSVVASKEYNGLMLGPPGLVPAELKQLPAMPRPKEVSRVDLRTAPSTMTDDWLAHVSAKLPRARRAIAAESLRDLNLSESYVNTIQGAGKMRFAKNTKREFTDYVENVNRVKITPSSGVAEFVLVDSPEEVVATHKASLAAYKYKSRGEQNFWGRYKKLDLIMSRSANLHISAPTQTVTPLTDTLSKIITKSHFKNVAKTAVAYNITKQQALQLILTEHSENSQAAAAVVSIAFKLMASGRTELLDALMNPSSGYASYMEPWMDKKYLLIVQSLLTQSLVGAAVPQKGRTLPHLLSIRQQFVHCVYHGALTTAYPAKQILT</sequence>
<reference evidence="4" key="2">
    <citation type="journal article" date="2021" name="NPJ Biofilms Microbiomes">
        <title>Diversity and infectivity of the RNA virome among different cryptic species of an agriculturally important insect vector: whitefly Bemisia tabaci.</title>
        <authorList>
            <person name="Huang H.J."/>
            <person name="Ye Z.X."/>
            <person name="Wang X."/>
            <person name="Yan X.T."/>
            <person name="Zhang Y."/>
            <person name="He Y.J."/>
            <person name="Qi Y.H."/>
            <person name="Zhang X.D."/>
            <person name="Zhuo J.C."/>
            <person name="Lu G."/>
            <person name="Lu J.B."/>
            <person name="Mao Q.Z."/>
            <person name="Sun Z.T."/>
            <person name="Yan F."/>
            <person name="Chen J.P."/>
            <person name="Zhang C.X."/>
            <person name="Li J.M."/>
        </authorList>
    </citation>
    <scope>NUCLEOTIDE SEQUENCE</scope>
    <source>
        <strain evidence="4">Q</strain>
    </source>
</reference>
<evidence type="ECO:0000256" key="3">
    <source>
        <dbReference type="RuleBase" id="RU364050"/>
    </source>
</evidence>
<dbReference type="GO" id="GO:0006351">
    <property type="term" value="P:DNA-templated transcription"/>
    <property type="evidence" value="ECO:0007669"/>
    <property type="project" value="InterPro"/>
</dbReference>
<evidence type="ECO:0000256" key="1">
    <source>
        <dbReference type="ARBA" id="ARBA00022741"/>
    </source>
</evidence>
<evidence type="ECO:0000313" key="4">
    <source>
        <dbReference type="EMBL" id="QVT76734.1"/>
    </source>
</evidence>
<protein>
    <recommendedName>
        <fullName evidence="3">RNA-directed RNA polymerase</fullName>
        <ecNumber evidence="3">2.7.7.48</ecNumber>
    </recommendedName>
</protein>
<name>A0A8E6Y7G9_9VIRU</name>
<proteinExistence type="predicted"/>